<keyword evidence="1" id="KW-0812">Transmembrane</keyword>
<dbReference type="InterPro" id="IPR009577">
    <property type="entry name" value="Sm_multidrug_ex"/>
</dbReference>
<gene>
    <name evidence="2" type="ORF">A2Z68_00415</name>
</gene>
<evidence type="ECO:0000313" key="3">
    <source>
        <dbReference type="Proteomes" id="UP000176662"/>
    </source>
</evidence>
<dbReference type="Proteomes" id="UP000176662">
    <property type="component" value="Unassembled WGS sequence"/>
</dbReference>
<proteinExistence type="predicted"/>
<feature type="transmembrane region" description="Helical" evidence="1">
    <location>
        <begin position="131"/>
        <end position="154"/>
    </location>
</feature>
<feature type="transmembrane region" description="Helical" evidence="1">
    <location>
        <begin position="12"/>
        <end position="34"/>
    </location>
</feature>
<keyword evidence="1" id="KW-1133">Transmembrane helix</keyword>
<evidence type="ECO:0000256" key="1">
    <source>
        <dbReference type="SAM" id="Phobius"/>
    </source>
</evidence>
<dbReference type="Pfam" id="PF06695">
    <property type="entry name" value="Sm_multidrug_ex"/>
    <property type="match status" value="1"/>
</dbReference>
<accession>A0A1G2DXG5</accession>
<protein>
    <recommendedName>
        <fullName evidence="4">Ligand-binding protein SH3</fullName>
    </recommendedName>
</protein>
<feature type="transmembrane region" description="Helical" evidence="1">
    <location>
        <begin position="41"/>
        <end position="63"/>
    </location>
</feature>
<evidence type="ECO:0008006" key="4">
    <source>
        <dbReference type="Google" id="ProtNLM"/>
    </source>
</evidence>
<dbReference type="PANTHER" id="PTHR36007:SF2">
    <property type="entry name" value="TRANSPORT PROTEIN-RELATED"/>
    <property type="match status" value="1"/>
</dbReference>
<dbReference type="AlphaFoldDB" id="A0A1G2DXG5"/>
<name>A0A1G2DXG5_9BACT</name>
<feature type="transmembrane region" description="Helical" evidence="1">
    <location>
        <begin position="160"/>
        <end position="179"/>
    </location>
</feature>
<dbReference type="EMBL" id="MHLX01000047">
    <property type="protein sequence ID" value="OGZ18213.1"/>
    <property type="molecule type" value="Genomic_DNA"/>
</dbReference>
<keyword evidence="1" id="KW-0472">Membrane</keyword>
<feature type="transmembrane region" description="Helical" evidence="1">
    <location>
        <begin position="96"/>
        <end position="124"/>
    </location>
</feature>
<organism evidence="2 3">
    <name type="scientific">Candidatus Nealsonbacteria bacterium RBG_13_38_11</name>
    <dbReference type="NCBI Taxonomy" id="1801662"/>
    <lineage>
        <taxon>Bacteria</taxon>
        <taxon>Candidatus Nealsoniibacteriota</taxon>
    </lineage>
</organism>
<evidence type="ECO:0000313" key="2">
    <source>
        <dbReference type="EMBL" id="OGZ18213.1"/>
    </source>
</evidence>
<reference evidence="2 3" key="1">
    <citation type="journal article" date="2016" name="Nat. Commun.">
        <title>Thousands of microbial genomes shed light on interconnected biogeochemical processes in an aquifer system.</title>
        <authorList>
            <person name="Anantharaman K."/>
            <person name="Brown C.T."/>
            <person name="Hug L.A."/>
            <person name="Sharon I."/>
            <person name="Castelle C.J."/>
            <person name="Probst A.J."/>
            <person name="Thomas B.C."/>
            <person name="Singh A."/>
            <person name="Wilkins M.J."/>
            <person name="Karaoz U."/>
            <person name="Brodie E.L."/>
            <person name="Williams K.H."/>
            <person name="Hubbard S.S."/>
            <person name="Banfield J.F."/>
        </authorList>
    </citation>
    <scope>NUCLEOTIDE SEQUENCE [LARGE SCALE GENOMIC DNA]</scope>
</reference>
<sequence length="184" mass="20939">MMNMELIEELKIFLWAMTPIGELRAAIPIGLTLYKMNPLIVYFLSVLGNLFAVFLILTLLGAFSRWSSKNISFFNRFFTWLFSRTRENHSSKVDKYGIWLLPIFVAIPLPITGGWTGSLIAFVFNIPFKKAFPLISLGVMIAGLIVLFVTKAGIAIEKNLGWQVLIGVLFIFGLSWLLYKKLRK</sequence>
<dbReference type="PANTHER" id="PTHR36007">
    <property type="entry name" value="TRANSPORT PROTEIN-RELATED"/>
    <property type="match status" value="1"/>
</dbReference>
<comment type="caution">
    <text evidence="2">The sequence shown here is derived from an EMBL/GenBank/DDBJ whole genome shotgun (WGS) entry which is preliminary data.</text>
</comment>